<evidence type="ECO:0008006" key="15">
    <source>
        <dbReference type="Google" id="ProtNLM"/>
    </source>
</evidence>
<dbReference type="PANTHER" id="PTHR45927">
    <property type="entry name" value="LYSM-DOMAIN RECEPTOR-LIKE KINASE-RELATED"/>
    <property type="match status" value="1"/>
</dbReference>
<evidence type="ECO:0000259" key="11">
    <source>
        <dbReference type="PROSITE" id="PS50011"/>
    </source>
</evidence>
<evidence type="ECO:0000256" key="2">
    <source>
        <dbReference type="ARBA" id="ARBA00022475"/>
    </source>
</evidence>
<dbReference type="Pfam" id="PF23446">
    <property type="entry name" value="LysM1_NFP_LYK"/>
    <property type="match status" value="1"/>
</dbReference>
<dbReference type="SUPFAM" id="SSF54106">
    <property type="entry name" value="LysM domain"/>
    <property type="match status" value="1"/>
</dbReference>
<proteinExistence type="predicted"/>
<dbReference type="GO" id="GO:0004672">
    <property type="term" value="F:protein kinase activity"/>
    <property type="evidence" value="ECO:0007669"/>
    <property type="project" value="InterPro"/>
</dbReference>
<feature type="transmembrane region" description="Helical" evidence="10">
    <location>
        <begin position="303"/>
        <end position="327"/>
    </location>
</feature>
<keyword evidence="7 10" id="KW-1133">Transmembrane helix</keyword>
<reference evidence="13 14" key="1">
    <citation type="submission" date="2024-01" db="EMBL/GenBank/DDBJ databases">
        <title>The genomes of 5 underutilized Papilionoideae crops provide insights into root nodulation and disease resistanc.</title>
        <authorList>
            <person name="Jiang F."/>
        </authorList>
    </citation>
    <scope>NUCLEOTIDE SEQUENCE [LARGE SCALE GENOMIC DNA]</scope>
    <source>
        <strain evidence="13">LVBAO_FW01</strain>
        <tissue evidence="13">Leaves</tissue>
    </source>
</reference>
<dbReference type="Gene3D" id="3.10.350.10">
    <property type="entry name" value="LysM domain"/>
    <property type="match status" value="1"/>
</dbReference>
<feature type="domain" description="LysM" evidence="12">
    <location>
        <begin position="220"/>
        <end position="265"/>
    </location>
</feature>
<dbReference type="InterPro" id="IPR056562">
    <property type="entry name" value="LysM2_CERK1_LYK3_4_5"/>
</dbReference>
<gene>
    <name evidence="13" type="ORF">VNO77_32629</name>
</gene>
<sequence>MSQNINDLTHSNVLTLFIKHSLVLFHQEKNLTTMNNHLVFLHIFFTLTFQISSIVKAQQNYSGNSILSCKNDDKMGPSPSFLYTCNGLKKSCKTFLIFKSQPPYNSIPTISNLTSSNAEEIARINGATVFQTGKEVIVPVNCSCLTREYYQAETKYVLDQYPTYFTVANDTFQGLATCDSLMRANPYGELDLHPGMELHVPLRCACPTWHQTTRGIKYLLTYSVNWGDTILNIAARFNVSAYNIVDANGFSTETQTLYPFTTVLIPLPSEPVSSTTRVANNDPPTTSSLPVCSSKKCKSKRKLHIAIATTVGSMLVLCVILSMVFLFRKGSARFFKRGKGGEKAKRVSSEDIRGEIAIIEHHSKVYRFEEIKEATKNFSSKNRIEGCVFRGEFGNGKDILAVKKMRGDGSKEVNLLKRINHFNLIKLQGYCENYGSLYLVYEYMENGSLREWLSKIRSMEHQSWAKRIQIALDIANGLQYLHNFTEPCYVHRDINSGNILLNKDLRAKIANFALAEESERKISSGCAALHVARSGSSMAPEYLEAGIVTTEMDVYAFGVVLLELITGRDSITQQDGREVMLHAIIANLIGKENEEEEVSLIIDSSLTGNSGKVCALQLVKLSLTCLIKEPAERPSMVEVVSSLLKIYARYMDQRIQNINSSLSLER</sequence>
<dbReference type="InterPro" id="IPR000719">
    <property type="entry name" value="Prot_kinase_dom"/>
</dbReference>
<dbReference type="AlphaFoldDB" id="A0AAN9KQA2"/>
<evidence type="ECO:0000313" key="14">
    <source>
        <dbReference type="Proteomes" id="UP001367508"/>
    </source>
</evidence>
<dbReference type="SUPFAM" id="SSF56112">
    <property type="entry name" value="Protein kinase-like (PK-like)"/>
    <property type="match status" value="1"/>
</dbReference>
<organism evidence="13 14">
    <name type="scientific">Canavalia gladiata</name>
    <name type="common">Sword bean</name>
    <name type="synonym">Dolichos gladiatus</name>
    <dbReference type="NCBI Taxonomy" id="3824"/>
    <lineage>
        <taxon>Eukaryota</taxon>
        <taxon>Viridiplantae</taxon>
        <taxon>Streptophyta</taxon>
        <taxon>Embryophyta</taxon>
        <taxon>Tracheophyta</taxon>
        <taxon>Spermatophyta</taxon>
        <taxon>Magnoliopsida</taxon>
        <taxon>eudicotyledons</taxon>
        <taxon>Gunneridae</taxon>
        <taxon>Pentapetalae</taxon>
        <taxon>rosids</taxon>
        <taxon>fabids</taxon>
        <taxon>Fabales</taxon>
        <taxon>Fabaceae</taxon>
        <taxon>Papilionoideae</taxon>
        <taxon>50 kb inversion clade</taxon>
        <taxon>NPAAA clade</taxon>
        <taxon>indigoferoid/millettioid clade</taxon>
        <taxon>Phaseoleae</taxon>
        <taxon>Canavalia</taxon>
    </lineage>
</organism>
<keyword evidence="8 10" id="KW-0472">Membrane</keyword>
<keyword evidence="9" id="KW-1015">Disulfide bond</keyword>
<name>A0AAN9KQA2_CANGL</name>
<dbReference type="GO" id="GO:0051707">
    <property type="term" value="P:response to other organism"/>
    <property type="evidence" value="ECO:0007669"/>
    <property type="project" value="UniProtKB-ARBA"/>
</dbReference>
<dbReference type="InterPro" id="IPR056561">
    <property type="entry name" value="NFP_LYK_LysM1"/>
</dbReference>
<dbReference type="CDD" id="cd00118">
    <property type="entry name" value="LysM"/>
    <property type="match status" value="1"/>
</dbReference>
<keyword evidence="14" id="KW-1185">Reference proteome</keyword>
<dbReference type="InterPro" id="IPR001245">
    <property type="entry name" value="Ser-Thr/Tyr_kinase_cat_dom"/>
</dbReference>
<dbReference type="Pfam" id="PF23472">
    <property type="entry name" value="LysM2_CERK1_LYK3_4_5"/>
    <property type="match status" value="1"/>
</dbReference>
<keyword evidence="5" id="KW-0547">Nucleotide-binding</keyword>
<keyword evidence="2" id="KW-1003">Cell membrane</keyword>
<dbReference type="PANTHER" id="PTHR45927:SF7">
    <property type="entry name" value="LYSM-DOMAIN RECEPTOR-LIKE KINASE"/>
    <property type="match status" value="1"/>
</dbReference>
<keyword evidence="6" id="KW-0067">ATP-binding</keyword>
<evidence type="ECO:0000256" key="6">
    <source>
        <dbReference type="ARBA" id="ARBA00022840"/>
    </source>
</evidence>
<accession>A0AAN9KQA2</accession>
<dbReference type="InterPro" id="IPR052611">
    <property type="entry name" value="Plant_RLK_LysM"/>
</dbReference>
<dbReference type="PROSITE" id="PS50011">
    <property type="entry name" value="PROTEIN_KINASE_DOM"/>
    <property type="match status" value="1"/>
</dbReference>
<dbReference type="Proteomes" id="UP001367508">
    <property type="component" value="Unassembled WGS sequence"/>
</dbReference>
<keyword evidence="3 10" id="KW-0812">Transmembrane</keyword>
<evidence type="ECO:0000256" key="4">
    <source>
        <dbReference type="ARBA" id="ARBA00022729"/>
    </source>
</evidence>
<dbReference type="InterPro" id="IPR036779">
    <property type="entry name" value="LysM_dom_sf"/>
</dbReference>
<dbReference type="Gene3D" id="3.30.200.20">
    <property type="entry name" value="Phosphorylase Kinase, domain 1"/>
    <property type="match status" value="1"/>
</dbReference>
<dbReference type="SMART" id="SM00257">
    <property type="entry name" value="LysM"/>
    <property type="match status" value="1"/>
</dbReference>
<evidence type="ECO:0000256" key="3">
    <source>
        <dbReference type="ARBA" id="ARBA00022692"/>
    </source>
</evidence>
<dbReference type="Pfam" id="PF07714">
    <property type="entry name" value="PK_Tyr_Ser-Thr"/>
    <property type="match status" value="1"/>
</dbReference>
<dbReference type="Gene3D" id="1.10.510.10">
    <property type="entry name" value="Transferase(Phosphotransferase) domain 1"/>
    <property type="match status" value="1"/>
</dbReference>
<dbReference type="Pfam" id="PF23473">
    <property type="entry name" value="LysM3_LYK4_5"/>
    <property type="match status" value="1"/>
</dbReference>
<dbReference type="EMBL" id="JAYMYQ010000007">
    <property type="protein sequence ID" value="KAK7321732.1"/>
    <property type="molecule type" value="Genomic_DNA"/>
</dbReference>
<dbReference type="InterPro" id="IPR011009">
    <property type="entry name" value="Kinase-like_dom_sf"/>
</dbReference>
<dbReference type="PROSITE" id="PS51782">
    <property type="entry name" value="LYSM"/>
    <property type="match status" value="1"/>
</dbReference>
<evidence type="ECO:0000256" key="9">
    <source>
        <dbReference type="ARBA" id="ARBA00023157"/>
    </source>
</evidence>
<dbReference type="FunFam" id="1.10.510.10:FF:000468">
    <property type="entry name" value="PTI1-like tyrosine-protein kinase 3"/>
    <property type="match status" value="1"/>
</dbReference>
<dbReference type="InterPro" id="IPR056563">
    <property type="entry name" value="LysM3_LYK4_5"/>
</dbReference>
<feature type="domain" description="Protein kinase" evidence="11">
    <location>
        <begin position="342"/>
        <end position="651"/>
    </location>
</feature>
<evidence type="ECO:0000313" key="13">
    <source>
        <dbReference type="EMBL" id="KAK7321732.1"/>
    </source>
</evidence>
<keyword evidence="4" id="KW-0732">Signal</keyword>
<evidence type="ECO:0000256" key="5">
    <source>
        <dbReference type="ARBA" id="ARBA00022741"/>
    </source>
</evidence>
<dbReference type="InterPro" id="IPR018392">
    <property type="entry name" value="LysM"/>
</dbReference>
<evidence type="ECO:0000256" key="1">
    <source>
        <dbReference type="ARBA" id="ARBA00004162"/>
    </source>
</evidence>
<dbReference type="GO" id="GO:0005886">
    <property type="term" value="C:plasma membrane"/>
    <property type="evidence" value="ECO:0007669"/>
    <property type="project" value="UniProtKB-SubCell"/>
</dbReference>
<dbReference type="GO" id="GO:0005524">
    <property type="term" value="F:ATP binding"/>
    <property type="evidence" value="ECO:0007669"/>
    <property type="project" value="UniProtKB-KW"/>
</dbReference>
<evidence type="ECO:0000259" key="12">
    <source>
        <dbReference type="PROSITE" id="PS51782"/>
    </source>
</evidence>
<comment type="caution">
    <text evidence="13">The sequence shown here is derived from an EMBL/GenBank/DDBJ whole genome shotgun (WGS) entry which is preliminary data.</text>
</comment>
<protein>
    <recommendedName>
        <fullName evidence="15">LysM domain receptor-like kinase 4</fullName>
    </recommendedName>
</protein>
<evidence type="ECO:0000256" key="10">
    <source>
        <dbReference type="SAM" id="Phobius"/>
    </source>
</evidence>
<evidence type="ECO:0000256" key="8">
    <source>
        <dbReference type="ARBA" id="ARBA00023136"/>
    </source>
</evidence>
<comment type="subcellular location">
    <subcellularLocation>
        <location evidence="1">Cell membrane</location>
        <topology evidence="1">Single-pass membrane protein</topology>
    </subcellularLocation>
</comment>
<evidence type="ECO:0000256" key="7">
    <source>
        <dbReference type="ARBA" id="ARBA00022989"/>
    </source>
</evidence>